<dbReference type="RefSeq" id="WP_117544017.1">
    <property type="nucleotide sequence ID" value="NZ_JBKUNB010000011.1"/>
</dbReference>
<dbReference type="InterPro" id="IPR009057">
    <property type="entry name" value="Homeodomain-like_sf"/>
</dbReference>
<reference evidence="4" key="1">
    <citation type="submission" date="2018-08" db="EMBL/GenBank/DDBJ databases">
        <title>A genome reference for cultivated species of the human gut microbiota.</title>
        <authorList>
            <person name="Zou Y."/>
            <person name="Xue W."/>
            <person name="Luo G."/>
        </authorList>
    </citation>
    <scope>NUCLEOTIDE SEQUENCE [LARGE SCALE GENOMIC DNA]</scope>
    <source>
        <strain evidence="4">TF05-5AC</strain>
    </source>
</reference>
<dbReference type="PRINTS" id="PR00455">
    <property type="entry name" value="HTHTETR"/>
</dbReference>
<dbReference type="PROSITE" id="PS50977">
    <property type="entry name" value="HTH_TETR_2"/>
    <property type="match status" value="1"/>
</dbReference>
<dbReference type="AlphaFoldDB" id="A0A3E3IBQ0"/>
<organism evidence="4 5">
    <name type="scientific">Eisenbergiella massiliensis</name>
    <dbReference type="NCBI Taxonomy" id="1720294"/>
    <lineage>
        <taxon>Bacteria</taxon>
        <taxon>Bacillati</taxon>
        <taxon>Bacillota</taxon>
        <taxon>Clostridia</taxon>
        <taxon>Lachnospirales</taxon>
        <taxon>Lachnospiraceae</taxon>
        <taxon>Eisenbergiella</taxon>
    </lineage>
</organism>
<accession>A0A3E3IBQ0</accession>
<protein>
    <submittedName>
        <fullName evidence="4">TetR/AcrR family transcriptional regulator</fullName>
    </submittedName>
</protein>
<dbReference type="Gene3D" id="1.10.357.10">
    <property type="entry name" value="Tetracycline Repressor, domain 2"/>
    <property type="match status" value="1"/>
</dbReference>
<dbReference type="GeneID" id="97986059"/>
<dbReference type="PANTHER" id="PTHR43479">
    <property type="entry name" value="ACREF/ENVCD OPERON REPRESSOR-RELATED"/>
    <property type="match status" value="1"/>
</dbReference>
<sequence>MAAPRKDNVKELILDAAEKLLESRKLSDISLSEIAHTAGISKGTLYYHYKSKNEILFDITDKYLDEQWNDLVRWTEDASKDTSLNRLVKYVLERDVSTVNMRLHFFYDAMLGNEEIRLKLLTRYREFAELIAGKIAERTENADAQYLSWLILLLSDGLFIHKTLRNDALDVDDFIGQTAEYARLLKQHTPLPQKQSDGQ</sequence>
<name>A0A3E3IBQ0_9FIRM</name>
<evidence type="ECO:0000313" key="4">
    <source>
        <dbReference type="EMBL" id="RGE64477.1"/>
    </source>
</evidence>
<dbReference type="Proteomes" id="UP000260812">
    <property type="component" value="Unassembled WGS sequence"/>
</dbReference>
<dbReference type="InterPro" id="IPR050624">
    <property type="entry name" value="HTH-type_Tx_Regulator"/>
</dbReference>
<dbReference type="PANTHER" id="PTHR43479:SF11">
    <property type="entry name" value="ACREF_ENVCD OPERON REPRESSOR-RELATED"/>
    <property type="match status" value="1"/>
</dbReference>
<gene>
    <name evidence="4" type="ORF">DXC51_03945</name>
</gene>
<comment type="caution">
    <text evidence="4">The sequence shown here is derived from an EMBL/GenBank/DDBJ whole genome shotgun (WGS) entry which is preliminary data.</text>
</comment>
<evidence type="ECO:0000256" key="2">
    <source>
        <dbReference type="PROSITE-ProRule" id="PRU00335"/>
    </source>
</evidence>
<evidence type="ECO:0000256" key="1">
    <source>
        <dbReference type="ARBA" id="ARBA00023125"/>
    </source>
</evidence>
<evidence type="ECO:0000259" key="3">
    <source>
        <dbReference type="PROSITE" id="PS50977"/>
    </source>
</evidence>
<keyword evidence="5" id="KW-1185">Reference proteome</keyword>
<feature type="DNA-binding region" description="H-T-H motif" evidence="2">
    <location>
        <begin position="30"/>
        <end position="49"/>
    </location>
</feature>
<proteinExistence type="predicted"/>
<feature type="domain" description="HTH tetR-type" evidence="3">
    <location>
        <begin position="7"/>
        <end position="67"/>
    </location>
</feature>
<dbReference type="GO" id="GO:0003677">
    <property type="term" value="F:DNA binding"/>
    <property type="evidence" value="ECO:0007669"/>
    <property type="project" value="UniProtKB-UniRule"/>
</dbReference>
<dbReference type="Pfam" id="PF00440">
    <property type="entry name" value="TetR_N"/>
    <property type="match status" value="1"/>
</dbReference>
<dbReference type="SUPFAM" id="SSF46689">
    <property type="entry name" value="Homeodomain-like"/>
    <property type="match status" value="1"/>
</dbReference>
<keyword evidence="1 2" id="KW-0238">DNA-binding</keyword>
<dbReference type="InterPro" id="IPR001647">
    <property type="entry name" value="HTH_TetR"/>
</dbReference>
<evidence type="ECO:0000313" key="5">
    <source>
        <dbReference type="Proteomes" id="UP000260812"/>
    </source>
</evidence>
<dbReference type="EMBL" id="QVLV01000002">
    <property type="protein sequence ID" value="RGE64477.1"/>
    <property type="molecule type" value="Genomic_DNA"/>
</dbReference>